<evidence type="ECO:0000256" key="1">
    <source>
        <dbReference type="SAM" id="MobiDB-lite"/>
    </source>
</evidence>
<organism evidence="2 3">
    <name type="scientific">Fonsecaea erecta</name>
    <dbReference type="NCBI Taxonomy" id="1367422"/>
    <lineage>
        <taxon>Eukaryota</taxon>
        <taxon>Fungi</taxon>
        <taxon>Dikarya</taxon>
        <taxon>Ascomycota</taxon>
        <taxon>Pezizomycotina</taxon>
        <taxon>Eurotiomycetes</taxon>
        <taxon>Chaetothyriomycetidae</taxon>
        <taxon>Chaetothyriales</taxon>
        <taxon>Herpotrichiellaceae</taxon>
        <taxon>Fonsecaea</taxon>
    </lineage>
</organism>
<dbReference type="RefSeq" id="XP_018693802.1">
    <property type="nucleotide sequence ID" value="XM_018836949.1"/>
</dbReference>
<gene>
    <name evidence="2" type="ORF">AYL99_05437</name>
</gene>
<accession>A0A178ZN40</accession>
<keyword evidence="3" id="KW-1185">Reference proteome</keyword>
<dbReference type="GeneID" id="30009605"/>
<proteinExistence type="predicted"/>
<sequence>MEVPGQQPPAELSEPALETPHGLLNGGPSQPASPQEDSLLADILHHCDLTLRLVTQVSDWKEKDAQTKRELRRLKQLDSYMDEARWAGDDDMPVLMLRVVWVSQKHTVLKLMVEELKMSLGIWSQLNECMVFFNRDNKWALAVAPDSDERLKAKIPNAATVLHNCMNQLHSVKHTWKMYHNVFEKCDRHTTHDTGSG</sequence>
<dbReference type="OrthoDB" id="4165504at2759"/>
<evidence type="ECO:0000313" key="3">
    <source>
        <dbReference type="Proteomes" id="UP000078343"/>
    </source>
</evidence>
<name>A0A178ZN40_9EURO</name>
<feature type="compositionally biased region" description="Polar residues" evidence="1">
    <location>
        <begin position="27"/>
        <end position="36"/>
    </location>
</feature>
<reference evidence="2 3" key="1">
    <citation type="submission" date="2016-04" db="EMBL/GenBank/DDBJ databases">
        <title>Draft genome of Fonsecaea erecta CBS 125763.</title>
        <authorList>
            <person name="Weiss V.A."/>
            <person name="Vicente V.A."/>
            <person name="Raittz R.T."/>
            <person name="Moreno L.F."/>
            <person name="De Souza E.M."/>
            <person name="Pedrosa F.O."/>
            <person name="Steffens M.B."/>
            <person name="Faoro H."/>
            <person name="Tadra-Sfeir M.Z."/>
            <person name="Najafzadeh M.J."/>
            <person name="Felipe M.S."/>
            <person name="Teixeira M."/>
            <person name="Sun J."/>
            <person name="Xi L."/>
            <person name="Gomes R."/>
            <person name="De Azevedo C.M."/>
            <person name="Salgado C.G."/>
            <person name="Da Silva M.B."/>
            <person name="Nascimento M.F."/>
            <person name="Queiroz-Telles F."/>
            <person name="Attili D.S."/>
            <person name="Gorbushina A."/>
        </authorList>
    </citation>
    <scope>NUCLEOTIDE SEQUENCE [LARGE SCALE GENOMIC DNA]</scope>
    <source>
        <strain evidence="2 3">CBS 125763</strain>
    </source>
</reference>
<dbReference type="Proteomes" id="UP000078343">
    <property type="component" value="Unassembled WGS sequence"/>
</dbReference>
<feature type="region of interest" description="Disordered" evidence="1">
    <location>
        <begin position="1"/>
        <end position="36"/>
    </location>
</feature>
<protein>
    <submittedName>
        <fullName evidence="2">Uncharacterized protein</fullName>
    </submittedName>
</protein>
<evidence type="ECO:0000313" key="2">
    <source>
        <dbReference type="EMBL" id="OAP60435.1"/>
    </source>
</evidence>
<dbReference type="EMBL" id="LVYI01000004">
    <property type="protein sequence ID" value="OAP60435.1"/>
    <property type="molecule type" value="Genomic_DNA"/>
</dbReference>
<comment type="caution">
    <text evidence="2">The sequence shown here is derived from an EMBL/GenBank/DDBJ whole genome shotgun (WGS) entry which is preliminary data.</text>
</comment>
<dbReference type="AlphaFoldDB" id="A0A178ZN40"/>